<protein>
    <submittedName>
        <fullName evidence="2">Uncharacterized protein</fullName>
    </submittedName>
</protein>
<gene>
    <name evidence="2" type="ORF">C5L14_13875</name>
</gene>
<organism evidence="2 3">
    <name type="scientific">Labrys okinawensis</name>
    <dbReference type="NCBI Taxonomy" id="346911"/>
    <lineage>
        <taxon>Bacteria</taxon>
        <taxon>Pseudomonadati</taxon>
        <taxon>Pseudomonadota</taxon>
        <taxon>Alphaproteobacteria</taxon>
        <taxon>Hyphomicrobiales</taxon>
        <taxon>Xanthobacteraceae</taxon>
        <taxon>Labrys</taxon>
    </lineage>
</organism>
<comment type="caution">
    <text evidence="2">The sequence shown here is derived from an EMBL/GenBank/DDBJ whole genome shotgun (WGS) entry which is preliminary data.</text>
</comment>
<dbReference type="AlphaFoldDB" id="A0A2S9QAT9"/>
<evidence type="ECO:0000313" key="3">
    <source>
        <dbReference type="Proteomes" id="UP000237682"/>
    </source>
</evidence>
<reference evidence="2 3" key="1">
    <citation type="submission" date="2018-02" db="EMBL/GenBank/DDBJ databases">
        <title>Whole genome sequencing of endophytic bacterium.</title>
        <authorList>
            <person name="Eedara R."/>
            <person name="Podile A.R."/>
        </authorList>
    </citation>
    <scope>NUCLEOTIDE SEQUENCE [LARGE SCALE GENOMIC DNA]</scope>
    <source>
        <strain evidence="2 3">RP1T</strain>
    </source>
</reference>
<keyword evidence="3" id="KW-1185">Reference proteome</keyword>
<name>A0A2S9QAT9_9HYPH</name>
<dbReference type="Proteomes" id="UP000237682">
    <property type="component" value="Unassembled WGS sequence"/>
</dbReference>
<proteinExistence type="predicted"/>
<accession>A0A2S9QAT9</accession>
<dbReference type="EMBL" id="PUEJ01000005">
    <property type="protein sequence ID" value="PRH86430.1"/>
    <property type="molecule type" value="Genomic_DNA"/>
</dbReference>
<evidence type="ECO:0000313" key="2">
    <source>
        <dbReference type="EMBL" id="PRH86430.1"/>
    </source>
</evidence>
<feature type="region of interest" description="Disordered" evidence="1">
    <location>
        <begin position="38"/>
        <end position="82"/>
    </location>
</feature>
<sequence>MRNRHLVRVCWGMVQREPVKGFRCGGRLEQPVMAVRPEVPVPTIPGGTGQEKHRHQKSSGVETPFLQIPVSRQAPSPIPVFH</sequence>
<evidence type="ECO:0000256" key="1">
    <source>
        <dbReference type="SAM" id="MobiDB-lite"/>
    </source>
</evidence>